<evidence type="ECO:0000313" key="11">
    <source>
        <dbReference type="Proteomes" id="UP000004208"/>
    </source>
</evidence>
<dbReference type="InterPro" id="IPR011701">
    <property type="entry name" value="MFS"/>
</dbReference>
<dbReference type="HOGENOM" id="CLU_000960_22_3_11"/>
<feature type="transmembrane region" description="Helical" evidence="8">
    <location>
        <begin position="178"/>
        <end position="198"/>
    </location>
</feature>
<evidence type="ECO:0000256" key="2">
    <source>
        <dbReference type="ARBA" id="ARBA00007520"/>
    </source>
</evidence>
<dbReference type="Proteomes" id="UP000004208">
    <property type="component" value="Unassembled WGS sequence"/>
</dbReference>
<feature type="transmembrane region" description="Helical" evidence="8">
    <location>
        <begin position="148"/>
        <end position="166"/>
    </location>
</feature>
<keyword evidence="4" id="KW-1003">Cell membrane</keyword>
<protein>
    <submittedName>
        <fullName evidence="10">Drug resistance MFS transporter, drug:H+ antiporter-2 family</fullName>
    </submittedName>
</protein>
<organism evidence="10 11">
    <name type="scientific">Corynebacterium genitalium ATCC 33030</name>
    <dbReference type="NCBI Taxonomy" id="585529"/>
    <lineage>
        <taxon>Bacteria</taxon>
        <taxon>Bacillati</taxon>
        <taxon>Actinomycetota</taxon>
        <taxon>Actinomycetes</taxon>
        <taxon>Mycobacteriales</taxon>
        <taxon>Corynebacteriaceae</taxon>
        <taxon>Corynebacterium</taxon>
    </lineage>
</organism>
<dbReference type="Gene3D" id="1.20.1720.10">
    <property type="entry name" value="Multidrug resistance protein D"/>
    <property type="match status" value="1"/>
</dbReference>
<proteinExistence type="inferred from homology"/>
<keyword evidence="6 8" id="KW-1133">Transmembrane helix</keyword>
<keyword evidence="3" id="KW-0813">Transport</keyword>
<feature type="domain" description="Major facilitator superfamily (MFS) profile" evidence="9">
    <location>
        <begin position="25"/>
        <end position="515"/>
    </location>
</feature>
<dbReference type="InterPro" id="IPR004638">
    <property type="entry name" value="EmrB-like"/>
</dbReference>
<dbReference type="PROSITE" id="PS00217">
    <property type="entry name" value="SUGAR_TRANSPORT_2"/>
    <property type="match status" value="1"/>
</dbReference>
<feature type="transmembrane region" description="Helical" evidence="8">
    <location>
        <begin position="345"/>
        <end position="366"/>
    </location>
</feature>
<comment type="similarity">
    <text evidence="2">Belongs to the major facilitator superfamily. TCR/Tet family.</text>
</comment>
<dbReference type="eggNOG" id="COG2814">
    <property type="taxonomic scope" value="Bacteria"/>
</dbReference>
<keyword evidence="5 8" id="KW-0812">Transmembrane</keyword>
<reference evidence="10" key="1">
    <citation type="submission" date="2010-06" db="EMBL/GenBank/DDBJ databases">
        <authorList>
            <person name="Muzny D."/>
            <person name="Qin X."/>
            <person name="Buhay C."/>
            <person name="Dugan-Rocha S."/>
            <person name="Ding Y."/>
            <person name="Chen G."/>
            <person name="Hawes A."/>
            <person name="Holder M."/>
            <person name="Jhangiani S."/>
            <person name="Johnson A."/>
            <person name="Khan Z."/>
            <person name="Li Z."/>
            <person name="Liu W."/>
            <person name="Liu X."/>
            <person name="Perez L."/>
            <person name="Shen H."/>
            <person name="Wang Q."/>
            <person name="Watt J."/>
            <person name="Xi L."/>
            <person name="Xin Y."/>
            <person name="Zhou J."/>
            <person name="Deng J."/>
            <person name="Jiang H."/>
            <person name="Liu Y."/>
            <person name="Qu J."/>
            <person name="Song X.-Z."/>
            <person name="Zhang L."/>
            <person name="Villasana D."/>
            <person name="Johnson A."/>
            <person name="Liu J."/>
            <person name="Liyanage D."/>
            <person name="Lorensuhewa L."/>
            <person name="Robinson T."/>
            <person name="Song A."/>
            <person name="Song B.-B."/>
            <person name="Dinh H."/>
            <person name="Thornton R."/>
            <person name="Coyle M."/>
            <person name="Francisco L."/>
            <person name="Jackson L."/>
            <person name="Javaid M."/>
            <person name="Korchina V."/>
            <person name="Kovar C."/>
            <person name="Mata R."/>
            <person name="Mathew T."/>
            <person name="Ngo R."/>
            <person name="Nguyen L."/>
            <person name="Nguyen N."/>
            <person name="Okwuonu G."/>
            <person name="Ongeri F."/>
            <person name="Pham C."/>
            <person name="Simmons D."/>
            <person name="Wilczek-Boney K."/>
            <person name="Hale W."/>
            <person name="Jakkamsetti A."/>
            <person name="Pham P."/>
            <person name="Ruth R."/>
            <person name="San Lucas F."/>
            <person name="Warren J."/>
            <person name="Zhang J."/>
            <person name="Zhao Z."/>
            <person name="Zhou C."/>
            <person name="Zhu D."/>
            <person name="Lee S."/>
            <person name="Bess C."/>
            <person name="Blankenburg K."/>
            <person name="Forbes L."/>
            <person name="Fu Q."/>
            <person name="Gubbala S."/>
            <person name="Hirani K."/>
            <person name="Jayaseelan J.C."/>
            <person name="Lara F."/>
            <person name="Munidasa M."/>
            <person name="Palculict T."/>
            <person name="Patil S."/>
            <person name="Pu L.-L."/>
            <person name="Saada N."/>
            <person name="Tang L."/>
            <person name="Weissenberger G."/>
            <person name="Zhu Y."/>
            <person name="Hemphill L."/>
            <person name="Shang Y."/>
            <person name="Youmans B."/>
            <person name="Ayvaz T."/>
            <person name="Ross M."/>
            <person name="Santibanez J."/>
            <person name="Aqrawi P."/>
            <person name="Gross S."/>
            <person name="Joshi V."/>
            <person name="Fowler G."/>
            <person name="Nazareth L."/>
            <person name="Reid J."/>
            <person name="Worley K."/>
            <person name="Petrosino J."/>
            <person name="Highlander S."/>
            <person name="Gibbs R."/>
        </authorList>
    </citation>
    <scope>NUCLEOTIDE SEQUENCE [LARGE SCALE GENOMIC DNA]</scope>
    <source>
        <strain evidence="10">ATCC 33030</strain>
    </source>
</reference>
<keyword evidence="11" id="KW-1185">Reference proteome</keyword>
<dbReference type="PRINTS" id="PR01036">
    <property type="entry name" value="TCRTETB"/>
</dbReference>
<dbReference type="PROSITE" id="PS50850">
    <property type="entry name" value="MFS"/>
    <property type="match status" value="1"/>
</dbReference>
<sequence length="520" mass="55485">MTETQHDQHTEEHEQEAGKPNVGLVFAALLTTMLMSSLGQMIFSTALPTIVGELGGVEHMSWVISAFMVTMTIALPVFGKLGDGLGRKWFYIGCIGLFVIGSAIGGFAHTMELLIIGRAVQGFGAGGMMINSQSIIAEVVPARERGKYMGVMGAVFGISSVLGPVLGGWFTDGPGWRWGLWMNIPLGILAMTISAIVLKLSKGDRENFRFDWFGAVLLAVATTCLILATTWGGLQYPWGSPTILGLLAAAAVVGAIFVFVELRAGDPLVPMHLFDNRNMALTTAASVVLGVSMTGVMAYLPTYLQMVHSMSPTAAGLMMIPMVGGMLLTSIGVGALISRTGQYKIFPIVGMGIVALGCFLLSRLTAETSLSVLGVYIFIYGFGLGMVMQVLILIVQNSFPIRVVGTATAANNFFRQIGMSVGASVVGTIFIHNTQNNMEERLPRALQQLGPEAAKYTDGFDPNALTPEIMDQLPGPIHDAIASSYNDGLTPVFLLLIPLVLVAMALLFPVEQVKLKETVE</sequence>
<dbReference type="STRING" id="585529.HMPREF0291_12015"/>
<feature type="transmembrane region" description="Helical" evidence="8">
    <location>
        <begin position="492"/>
        <end position="510"/>
    </location>
</feature>
<gene>
    <name evidence="10" type="ORF">HMPREF0291_12015</name>
</gene>
<dbReference type="GO" id="GO:0005886">
    <property type="term" value="C:plasma membrane"/>
    <property type="evidence" value="ECO:0007669"/>
    <property type="project" value="UniProtKB-SubCell"/>
</dbReference>
<feature type="transmembrane region" description="Helical" evidence="8">
    <location>
        <begin position="115"/>
        <end position="136"/>
    </location>
</feature>
<evidence type="ECO:0000256" key="3">
    <source>
        <dbReference type="ARBA" id="ARBA00022448"/>
    </source>
</evidence>
<dbReference type="NCBIfam" id="TIGR00711">
    <property type="entry name" value="efflux_EmrB"/>
    <property type="match status" value="1"/>
</dbReference>
<dbReference type="GO" id="GO:0022857">
    <property type="term" value="F:transmembrane transporter activity"/>
    <property type="evidence" value="ECO:0007669"/>
    <property type="project" value="InterPro"/>
</dbReference>
<dbReference type="Gene3D" id="1.20.1250.20">
    <property type="entry name" value="MFS general substrate transporter like domains"/>
    <property type="match status" value="1"/>
</dbReference>
<feature type="transmembrane region" description="Helical" evidence="8">
    <location>
        <begin position="281"/>
        <end position="302"/>
    </location>
</feature>
<comment type="subcellular location">
    <subcellularLocation>
        <location evidence="1">Cell membrane</location>
        <topology evidence="1">Multi-pass membrane protein</topology>
    </subcellularLocation>
</comment>
<evidence type="ECO:0000256" key="4">
    <source>
        <dbReference type="ARBA" id="ARBA00022475"/>
    </source>
</evidence>
<name>D7WDX7_9CORY</name>
<dbReference type="RefSeq" id="WP_005291084.1">
    <property type="nucleotide sequence ID" value="NZ_CM000961.1"/>
</dbReference>
<dbReference type="PANTHER" id="PTHR23501:SF197">
    <property type="entry name" value="COMD"/>
    <property type="match status" value="1"/>
</dbReference>
<dbReference type="AlphaFoldDB" id="D7WDX7"/>
<dbReference type="InterPro" id="IPR005829">
    <property type="entry name" value="Sugar_transporter_CS"/>
</dbReference>
<evidence type="ECO:0000256" key="7">
    <source>
        <dbReference type="ARBA" id="ARBA00023136"/>
    </source>
</evidence>
<evidence type="ECO:0000256" key="8">
    <source>
        <dbReference type="SAM" id="Phobius"/>
    </source>
</evidence>
<dbReference type="InterPro" id="IPR036259">
    <property type="entry name" value="MFS_trans_sf"/>
</dbReference>
<dbReference type="SUPFAM" id="SSF103473">
    <property type="entry name" value="MFS general substrate transporter"/>
    <property type="match status" value="1"/>
</dbReference>
<feature type="transmembrane region" description="Helical" evidence="8">
    <location>
        <begin position="238"/>
        <end position="260"/>
    </location>
</feature>
<feature type="transmembrane region" description="Helical" evidence="8">
    <location>
        <begin position="314"/>
        <end position="338"/>
    </location>
</feature>
<dbReference type="CDD" id="cd17502">
    <property type="entry name" value="MFS_Azr1_MDR_like"/>
    <property type="match status" value="1"/>
</dbReference>
<dbReference type="Pfam" id="PF07690">
    <property type="entry name" value="MFS_1"/>
    <property type="match status" value="1"/>
</dbReference>
<comment type="caution">
    <text evidence="10">The sequence shown here is derived from an EMBL/GenBank/DDBJ whole genome shotgun (WGS) entry which is preliminary data.</text>
</comment>
<dbReference type="PANTHER" id="PTHR23501">
    <property type="entry name" value="MAJOR FACILITATOR SUPERFAMILY"/>
    <property type="match status" value="1"/>
</dbReference>
<dbReference type="FunFam" id="1.20.1720.10:FF:000004">
    <property type="entry name" value="EmrB/QacA family drug resistance transporter"/>
    <property type="match status" value="1"/>
</dbReference>
<feature type="transmembrane region" description="Helical" evidence="8">
    <location>
        <begin position="210"/>
        <end position="232"/>
    </location>
</feature>
<evidence type="ECO:0000256" key="5">
    <source>
        <dbReference type="ARBA" id="ARBA00022692"/>
    </source>
</evidence>
<keyword evidence="7 8" id="KW-0472">Membrane</keyword>
<evidence type="ECO:0000256" key="1">
    <source>
        <dbReference type="ARBA" id="ARBA00004651"/>
    </source>
</evidence>
<feature type="transmembrane region" description="Helical" evidence="8">
    <location>
        <begin position="90"/>
        <end position="109"/>
    </location>
</feature>
<evidence type="ECO:0000256" key="6">
    <source>
        <dbReference type="ARBA" id="ARBA00022989"/>
    </source>
</evidence>
<feature type="transmembrane region" description="Helical" evidence="8">
    <location>
        <begin position="59"/>
        <end position="78"/>
    </location>
</feature>
<dbReference type="EMBL" id="ACLJ02000003">
    <property type="protein sequence ID" value="EFK54358.1"/>
    <property type="molecule type" value="Genomic_DNA"/>
</dbReference>
<evidence type="ECO:0000259" key="9">
    <source>
        <dbReference type="PROSITE" id="PS50850"/>
    </source>
</evidence>
<feature type="transmembrane region" description="Helical" evidence="8">
    <location>
        <begin position="372"/>
        <end position="395"/>
    </location>
</feature>
<evidence type="ECO:0000313" key="10">
    <source>
        <dbReference type="EMBL" id="EFK54358.1"/>
    </source>
</evidence>
<accession>D7WDX7</accession>
<feature type="transmembrane region" description="Helical" evidence="8">
    <location>
        <begin position="21"/>
        <end position="47"/>
    </location>
</feature>
<dbReference type="InterPro" id="IPR020846">
    <property type="entry name" value="MFS_dom"/>
</dbReference>